<dbReference type="Proteomes" id="UP000521872">
    <property type="component" value="Unassembled WGS sequence"/>
</dbReference>
<feature type="region of interest" description="Disordered" evidence="1">
    <location>
        <begin position="1"/>
        <end position="77"/>
    </location>
</feature>
<gene>
    <name evidence="3" type="ORF">D9613_001753</name>
</gene>
<keyword evidence="2" id="KW-0812">Transmembrane</keyword>
<name>A0A8H4VXI1_9AGAR</name>
<feature type="transmembrane region" description="Helical" evidence="2">
    <location>
        <begin position="160"/>
        <end position="185"/>
    </location>
</feature>
<evidence type="ECO:0000313" key="3">
    <source>
        <dbReference type="EMBL" id="KAF4623534.1"/>
    </source>
</evidence>
<evidence type="ECO:0000256" key="2">
    <source>
        <dbReference type="SAM" id="Phobius"/>
    </source>
</evidence>
<evidence type="ECO:0000256" key="1">
    <source>
        <dbReference type="SAM" id="MobiDB-lite"/>
    </source>
</evidence>
<feature type="transmembrane region" description="Helical" evidence="2">
    <location>
        <begin position="255"/>
        <end position="277"/>
    </location>
</feature>
<feature type="compositionally biased region" description="Low complexity" evidence="1">
    <location>
        <begin position="26"/>
        <end position="60"/>
    </location>
</feature>
<keyword evidence="2" id="KW-1133">Transmembrane helix</keyword>
<dbReference type="AlphaFoldDB" id="A0A8H4VXI1"/>
<feature type="transmembrane region" description="Helical" evidence="2">
    <location>
        <begin position="297"/>
        <end position="329"/>
    </location>
</feature>
<accession>A0A8H4VXI1</accession>
<comment type="caution">
    <text evidence="3">The sequence shown here is derived from an EMBL/GenBank/DDBJ whole genome shotgun (WGS) entry which is preliminary data.</text>
</comment>
<dbReference type="EMBL" id="JAACJL010000001">
    <property type="protein sequence ID" value="KAF4623534.1"/>
    <property type="molecule type" value="Genomic_DNA"/>
</dbReference>
<reference evidence="3 4" key="1">
    <citation type="submission" date="2019-12" db="EMBL/GenBank/DDBJ databases">
        <authorList>
            <person name="Floudas D."/>
            <person name="Bentzer J."/>
            <person name="Ahren D."/>
            <person name="Johansson T."/>
            <person name="Persson P."/>
            <person name="Tunlid A."/>
        </authorList>
    </citation>
    <scope>NUCLEOTIDE SEQUENCE [LARGE SCALE GENOMIC DNA]</scope>
    <source>
        <strain evidence="3 4">CBS 102.39</strain>
    </source>
</reference>
<keyword evidence="4" id="KW-1185">Reference proteome</keyword>
<sequence>MSSPTQLQSKYSRIFLREKPSWTAESNVSKVSSSVEPASTTSPGFSYPPSSSLSHASHFPNPMASPAPHPYTLGATRSPVESEFGMQQIQRVGQSTGGQGHGQQNTTETSYFSNKSEKPADSNHNIGHEYPRNGPVTQLAPQDTRNSEPLVPTPLHRRPLLALLLFLPIPPLLSLLYLVTGHAIFRDTHASPDSIFRAPLLSSVEAGATGGVILALPIALLLYILLFPSHPSTAPEDFFEDDSSSVMNQARWIRYTGYGVAALLATCIGGIAGPLGVTCLSGNATDSFVGNKKLLSTGAAASAGFIGGVLLFLGGAAFASISILLWSLWMRRRALDASMDVF</sequence>
<organism evidence="3 4">
    <name type="scientific">Agrocybe pediades</name>
    <dbReference type="NCBI Taxonomy" id="84607"/>
    <lineage>
        <taxon>Eukaryota</taxon>
        <taxon>Fungi</taxon>
        <taxon>Dikarya</taxon>
        <taxon>Basidiomycota</taxon>
        <taxon>Agaricomycotina</taxon>
        <taxon>Agaricomycetes</taxon>
        <taxon>Agaricomycetidae</taxon>
        <taxon>Agaricales</taxon>
        <taxon>Agaricineae</taxon>
        <taxon>Strophariaceae</taxon>
        <taxon>Agrocybe</taxon>
    </lineage>
</organism>
<feature type="transmembrane region" description="Helical" evidence="2">
    <location>
        <begin position="205"/>
        <end position="226"/>
    </location>
</feature>
<evidence type="ECO:0000313" key="4">
    <source>
        <dbReference type="Proteomes" id="UP000521872"/>
    </source>
</evidence>
<keyword evidence="2" id="KW-0472">Membrane</keyword>
<proteinExistence type="predicted"/>
<feature type="compositionally biased region" description="Polar residues" evidence="1">
    <location>
        <begin position="135"/>
        <end position="144"/>
    </location>
</feature>
<feature type="compositionally biased region" description="Basic and acidic residues" evidence="1">
    <location>
        <begin position="115"/>
        <end position="131"/>
    </location>
</feature>
<protein>
    <submittedName>
        <fullName evidence="3">Uncharacterized protein</fullName>
    </submittedName>
</protein>
<feature type="compositionally biased region" description="Polar residues" evidence="1">
    <location>
        <begin position="1"/>
        <end position="11"/>
    </location>
</feature>
<feature type="region of interest" description="Disordered" evidence="1">
    <location>
        <begin position="91"/>
        <end position="151"/>
    </location>
</feature>